<keyword evidence="7 10" id="KW-0472">Membrane</keyword>
<keyword evidence="2 10" id="KW-0813">Transport</keyword>
<feature type="domain" description="TonB-dependent receptor plug" evidence="13">
    <location>
        <begin position="77"/>
        <end position="177"/>
    </location>
</feature>
<dbReference type="PANTHER" id="PTHR30069:SF29">
    <property type="entry name" value="HEMOGLOBIN AND HEMOGLOBIN-HAPTOGLOBIN-BINDING PROTEIN 1-RELATED"/>
    <property type="match status" value="1"/>
</dbReference>
<evidence type="ECO:0000256" key="10">
    <source>
        <dbReference type="PROSITE-ProRule" id="PRU01360"/>
    </source>
</evidence>
<evidence type="ECO:0000313" key="14">
    <source>
        <dbReference type="EMBL" id="MBB5035584.1"/>
    </source>
</evidence>
<dbReference type="AlphaFoldDB" id="A0A7W8DML2"/>
<dbReference type="PROSITE" id="PS52016">
    <property type="entry name" value="TONB_DEPENDENT_REC_3"/>
    <property type="match status" value="1"/>
</dbReference>
<evidence type="ECO:0000256" key="3">
    <source>
        <dbReference type="ARBA" id="ARBA00022452"/>
    </source>
</evidence>
<evidence type="ECO:0000256" key="5">
    <source>
        <dbReference type="ARBA" id="ARBA00022729"/>
    </source>
</evidence>
<feature type="domain" description="TonB-dependent receptor-like beta-barrel" evidence="12">
    <location>
        <begin position="253"/>
        <end position="679"/>
    </location>
</feature>
<dbReference type="InterPro" id="IPR000531">
    <property type="entry name" value="Beta-barrel_TonB"/>
</dbReference>
<dbReference type="GO" id="GO:0009279">
    <property type="term" value="C:cell outer membrane"/>
    <property type="evidence" value="ECO:0007669"/>
    <property type="project" value="UniProtKB-SubCell"/>
</dbReference>
<dbReference type="SUPFAM" id="SSF56935">
    <property type="entry name" value="Porins"/>
    <property type="match status" value="1"/>
</dbReference>
<evidence type="ECO:0000259" key="13">
    <source>
        <dbReference type="Pfam" id="PF07715"/>
    </source>
</evidence>
<dbReference type="Gene3D" id="2.40.170.20">
    <property type="entry name" value="TonB-dependent receptor, beta-barrel domain"/>
    <property type="match status" value="1"/>
</dbReference>
<dbReference type="InterPro" id="IPR010917">
    <property type="entry name" value="TonB_rcpt_CS"/>
</dbReference>
<organism evidence="14 15">
    <name type="scientific">Prosthecobacter vanneervenii</name>
    <dbReference type="NCBI Taxonomy" id="48466"/>
    <lineage>
        <taxon>Bacteria</taxon>
        <taxon>Pseudomonadati</taxon>
        <taxon>Verrucomicrobiota</taxon>
        <taxon>Verrucomicrobiia</taxon>
        <taxon>Verrucomicrobiales</taxon>
        <taxon>Verrucomicrobiaceae</taxon>
        <taxon>Prosthecobacter</taxon>
    </lineage>
</organism>
<keyword evidence="6 11" id="KW-0798">TonB box</keyword>
<dbReference type="GO" id="GO:0015344">
    <property type="term" value="F:siderophore uptake transmembrane transporter activity"/>
    <property type="evidence" value="ECO:0007669"/>
    <property type="project" value="TreeGrafter"/>
</dbReference>
<evidence type="ECO:0000256" key="4">
    <source>
        <dbReference type="ARBA" id="ARBA00022692"/>
    </source>
</evidence>
<keyword evidence="4 10" id="KW-0812">Transmembrane</keyword>
<proteinExistence type="inferred from homology"/>
<dbReference type="PANTHER" id="PTHR30069">
    <property type="entry name" value="TONB-DEPENDENT OUTER MEMBRANE RECEPTOR"/>
    <property type="match status" value="1"/>
</dbReference>
<comment type="similarity">
    <text evidence="10 11">Belongs to the TonB-dependent receptor family.</text>
</comment>
<reference evidence="14 15" key="1">
    <citation type="submission" date="2020-08" db="EMBL/GenBank/DDBJ databases">
        <title>Genomic Encyclopedia of Type Strains, Phase IV (KMG-IV): sequencing the most valuable type-strain genomes for metagenomic binning, comparative biology and taxonomic classification.</title>
        <authorList>
            <person name="Goeker M."/>
        </authorList>
    </citation>
    <scope>NUCLEOTIDE SEQUENCE [LARGE SCALE GENOMIC DNA]</scope>
    <source>
        <strain evidence="14 15">DSM 12252</strain>
    </source>
</reference>
<accession>A0A7W8DML2</accession>
<dbReference type="InterPro" id="IPR036942">
    <property type="entry name" value="Beta-barrel_TonB_sf"/>
</dbReference>
<dbReference type="PROSITE" id="PS01156">
    <property type="entry name" value="TONB_DEPENDENT_REC_2"/>
    <property type="match status" value="1"/>
</dbReference>
<dbReference type="InterPro" id="IPR037066">
    <property type="entry name" value="Plug_dom_sf"/>
</dbReference>
<dbReference type="GO" id="GO:0044718">
    <property type="term" value="P:siderophore transmembrane transport"/>
    <property type="evidence" value="ECO:0007669"/>
    <property type="project" value="TreeGrafter"/>
</dbReference>
<evidence type="ECO:0000313" key="15">
    <source>
        <dbReference type="Proteomes" id="UP000590740"/>
    </source>
</evidence>
<comment type="caution">
    <text evidence="14">The sequence shown here is derived from an EMBL/GenBank/DDBJ whole genome shotgun (WGS) entry which is preliminary data.</text>
</comment>
<dbReference type="InterPro" id="IPR039426">
    <property type="entry name" value="TonB-dep_rcpt-like"/>
</dbReference>
<dbReference type="Gene3D" id="2.170.130.10">
    <property type="entry name" value="TonB-dependent receptor, plug domain"/>
    <property type="match status" value="1"/>
</dbReference>
<dbReference type="Pfam" id="PF07715">
    <property type="entry name" value="Plug"/>
    <property type="match status" value="1"/>
</dbReference>
<dbReference type="EMBL" id="JACHIG010000020">
    <property type="protein sequence ID" value="MBB5035584.1"/>
    <property type="molecule type" value="Genomic_DNA"/>
</dbReference>
<evidence type="ECO:0000256" key="8">
    <source>
        <dbReference type="ARBA" id="ARBA00023170"/>
    </source>
</evidence>
<evidence type="ECO:0000256" key="2">
    <source>
        <dbReference type="ARBA" id="ARBA00022448"/>
    </source>
</evidence>
<evidence type="ECO:0000256" key="9">
    <source>
        <dbReference type="ARBA" id="ARBA00023237"/>
    </source>
</evidence>
<keyword evidence="8" id="KW-0675">Receptor</keyword>
<name>A0A7W8DML2_9BACT</name>
<evidence type="ECO:0000256" key="7">
    <source>
        <dbReference type="ARBA" id="ARBA00023136"/>
    </source>
</evidence>
<dbReference type="Proteomes" id="UP000590740">
    <property type="component" value="Unassembled WGS sequence"/>
</dbReference>
<dbReference type="RefSeq" id="WP_184344530.1">
    <property type="nucleotide sequence ID" value="NZ_JACHIG010000020.1"/>
</dbReference>
<sequence>MPSTFAPLIRLSAGPIIAASAILFLALASHSRSQTARQTSQQLPEITITAEAEPEPQVIIPYLPPVEGTKIYAGKKASSLNIQALPQVQANNYSQAFAMTPGLITAEESTPLVSLGYRGIGSPDRAQYFMMLQDGIPIAADPQGYPESYWTPPLESTQRIDFVRGGASLLYGPQPAGAMNYVSSMPRTDRLFGMQTKHIFGSNDLYSTFTSIDGSAGKWSWYGWFNHRSGTGFRKANSDFNVDGGRLKLIYQQAPDTRWIFSLDAGSDRHGEPGGLTAAAYNADRNQTVRRTDRFHLSRVVASAELQHKFSSRTELSVKTWAGAYDRWSNRQTGGFGTVTANTSAIQHQQFYNWGIEPRIRHDYELWGGDHSISAGMQFYMCHSPRKDATGAYPTDNIGTVNTVASRDVIYGSMFVENKFTFGRLTITPGFRMEMINQNITVKNIGVATTQRDASKFDKQPLFGLGLSYDLGNQTAVYANISQSYRATTFGQSLIPAAGGTASDVAPSQGWSYELGLRGNPKPWFSYDTSLFLVDLDDKLGTAGVNIQSVGRSINYGWEGAAQFDIIGGLDALNGTHRGERLGALNLYGNISVLEARLSGGVNDGGRPQYAPPYIIRTGAIYKRKSGLKIAFLGTLMARHNGSDNADSRFDIPAYTTWDLTAEVPIGKNFSVMAGLNNVFDKHYYSLVNSSGIIPAYGRNFYVGGSLKF</sequence>
<evidence type="ECO:0000256" key="11">
    <source>
        <dbReference type="RuleBase" id="RU003357"/>
    </source>
</evidence>
<keyword evidence="9 10" id="KW-0998">Cell outer membrane</keyword>
<gene>
    <name evidence="14" type="ORF">HNQ65_005197</name>
</gene>
<dbReference type="InterPro" id="IPR012910">
    <property type="entry name" value="Plug_dom"/>
</dbReference>
<evidence type="ECO:0000256" key="6">
    <source>
        <dbReference type="ARBA" id="ARBA00023077"/>
    </source>
</evidence>
<keyword evidence="15" id="KW-1185">Reference proteome</keyword>
<evidence type="ECO:0000256" key="1">
    <source>
        <dbReference type="ARBA" id="ARBA00004571"/>
    </source>
</evidence>
<protein>
    <submittedName>
        <fullName evidence="14">Fe(3+) dicitrate transport protein</fullName>
    </submittedName>
</protein>
<evidence type="ECO:0000259" key="12">
    <source>
        <dbReference type="Pfam" id="PF00593"/>
    </source>
</evidence>
<keyword evidence="5" id="KW-0732">Signal</keyword>
<dbReference type="Pfam" id="PF00593">
    <property type="entry name" value="TonB_dep_Rec_b-barrel"/>
    <property type="match status" value="1"/>
</dbReference>
<keyword evidence="3 10" id="KW-1134">Transmembrane beta strand</keyword>
<comment type="subcellular location">
    <subcellularLocation>
        <location evidence="1 10">Cell outer membrane</location>
        <topology evidence="1 10">Multi-pass membrane protein</topology>
    </subcellularLocation>
</comment>